<organism evidence="1 2">
    <name type="scientific">SAR324 cluster bacterium</name>
    <dbReference type="NCBI Taxonomy" id="2024889"/>
    <lineage>
        <taxon>Bacteria</taxon>
        <taxon>Deltaproteobacteria</taxon>
        <taxon>SAR324 cluster</taxon>
    </lineage>
</organism>
<dbReference type="Gene3D" id="3.40.50.720">
    <property type="entry name" value="NAD(P)-binding Rossmann-like Domain"/>
    <property type="match status" value="1"/>
</dbReference>
<proteinExistence type="predicted"/>
<dbReference type="InterPro" id="IPR036291">
    <property type="entry name" value="NAD(P)-bd_dom_sf"/>
</dbReference>
<dbReference type="GO" id="GO:0016491">
    <property type="term" value="F:oxidoreductase activity"/>
    <property type="evidence" value="ECO:0007669"/>
    <property type="project" value="TreeGrafter"/>
</dbReference>
<dbReference type="PANTHER" id="PTHR43544">
    <property type="entry name" value="SHORT-CHAIN DEHYDROGENASE/REDUCTASE"/>
    <property type="match status" value="1"/>
</dbReference>
<dbReference type="Proteomes" id="UP000226525">
    <property type="component" value="Unassembled WGS sequence"/>
</dbReference>
<dbReference type="EMBL" id="NZEX01000103">
    <property type="protein sequence ID" value="MAH63638.1"/>
    <property type="molecule type" value="Genomic_DNA"/>
</dbReference>
<gene>
    <name evidence="1" type="ORF">CMN54_09380</name>
</gene>
<evidence type="ECO:0000313" key="1">
    <source>
        <dbReference type="EMBL" id="MAH63638.1"/>
    </source>
</evidence>
<dbReference type="PANTHER" id="PTHR43544:SF12">
    <property type="entry name" value="NAD(P)-BINDING ROSSMANN-FOLD SUPERFAMILY PROTEIN"/>
    <property type="match status" value="1"/>
</dbReference>
<reference evidence="2" key="1">
    <citation type="submission" date="2017-09" db="EMBL/GenBank/DDBJ databases">
        <title>The Reconstruction of 2,631 Draft Metagenome-Assembled Genomes from the Global Oceans.</title>
        <authorList>
            <person name="Tully B.J."/>
            <person name="Graham E.D."/>
            <person name="Heidelberg J.F."/>
        </authorList>
    </citation>
    <scope>NUCLEOTIDE SEQUENCE [LARGE SCALE GENOMIC DNA]</scope>
</reference>
<dbReference type="GO" id="GO:0005737">
    <property type="term" value="C:cytoplasm"/>
    <property type="evidence" value="ECO:0007669"/>
    <property type="project" value="TreeGrafter"/>
</dbReference>
<accession>A0A2D6YKB8</accession>
<dbReference type="InterPro" id="IPR002347">
    <property type="entry name" value="SDR_fam"/>
</dbReference>
<comment type="caution">
    <text evidence="1">The sequence shown here is derived from an EMBL/GenBank/DDBJ whole genome shotgun (WGS) entry which is preliminary data.</text>
</comment>
<dbReference type="AlphaFoldDB" id="A0A2D6YKB8"/>
<name>A0A2D6YKB8_9DELT</name>
<dbReference type="Pfam" id="PF00106">
    <property type="entry name" value="adh_short"/>
    <property type="match status" value="1"/>
</dbReference>
<sequence>MDCFRTIFKILLVEIKQGVKMYRFENALINGASGGLGSQFAEELLKRGAGKVFVTYRSDAGLGGCNGRLEALIQNYPDRIFPVKADSTKEDEMIEIARVVSEEVSEIHYLVNCVGYLHNSDHGPEKSLRKINEEQFIEAVRVNALPTVLLAKHFMKLMRHKKEAVFAAISARVGSIEDNRAGGWYSYRGSKAMLNMMLSNIAIEFNRGCPNVKVLALHPGTVDTNLSSPFSKNMNPDHLFTPEYSVKSMMDVIESVDKNPLGAFYAWDGEKIPW</sequence>
<protein>
    <submittedName>
        <fullName evidence="1">Cell-cell signaling protein</fullName>
    </submittedName>
</protein>
<dbReference type="PRINTS" id="PR00081">
    <property type="entry name" value="GDHRDH"/>
</dbReference>
<dbReference type="SUPFAM" id="SSF51735">
    <property type="entry name" value="NAD(P)-binding Rossmann-fold domains"/>
    <property type="match status" value="1"/>
</dbReference>
<dbReference type="CDD" id="cd05325">
    <property type="entry name" value="carb_red_sniffer_like_SDR_c"/>
    <property type="match status" value="1"/>
</dbReference>
<evidence type="ECO:0000313" key="2">
    <source>
        <dbReference type="Proteomes" id="UP000226525"/>
    </source>
</evidence>
<dbReference type="InterPro" id="IPR051468">
    <property type="entry name" value="Fungal_SecMetab_SDRs"/>
</dbReference>